<evidence type="ECO:0000313" key="7">
    <source>
        <dbReference type="EMBL" id="TXH89390.1"/>
    </source>
</evidence>
<dbReference type="eggNOG" id="COG0437">
    <property type="taxonomic scope" value="Bacteria"/>
</dbReference>
<dbReference type="GO" id="GO:0046872">
    <property type="term" value="F:metal ion binding"/>
    <property type="evidence" value="ECO:0007669"/>
    <property type="project" value="UniProtKB-KW"/>
</dbReference>
<keyword evidence="8" id="KW-1185">Reference proteome</keyword>
<evidence type="ECO:0000313" key="6">
    <source>
        <dbReference type="EMBL" id="ACK52993.1"/>
    </source>
</evidence>
<dbReference type="Pfam" id="PF13247">
    <property type="entry name" value="Fer4_11"/>
    <property type="match status" value="1"/>
</dbReference>
<dbReference type="CDD" id="cd10551">
    <property type="entry name" value="PsrB"/>
    <property type="match status" value="1"/>
</dbReference>
<dbReference type="OrthoDB" id="9779457at2"/>
<feature type="domain" description="4Fe-4S ferredoxin-type" evidence="5">
    <location>
        <begin position="49"/>
        <end position="80"/>
    </location>
</feature>
<accession>A0A5C7T0U7</accession>
<dbReference type="STRING" id="85643.Tmz1t_0198"/>
<gene>
    <name evidence="6" type="ordered locus">Tmz1t_0198</name>
    <name evidence="7" type="ORF">E6Q80_04440</name>
</gene>
<dbReference type="GO" id="GO:0051539">
    <property type="term" value="F:4 iron, 4 sulfur cluster binding"/>
    <property type="evidence" value="ECO:0007669"/>
    <property type="project" value="UniProtKB-KW"/>
</dbReference>
<dbReference type="PROSITE" id="PS51379">
    <property type="entry name" value="4FE4S_FER_2"/>
    <property type="match status" value="3"/>
</dbReference>
<feature type="domain" description="4Fe-4S ferredoxin-type" evidence="5">
    <location>
        <begin position="81"/>
        <end position="110"/>
    </location>
</feature>
<reference evidence="6 8" key="2">
    <citation type="journal article" date="2012" name="Stand. Genomic Sci.">
        <title>Complete genome sequence of Thauera aminoaromatica strain MZ1T.</title>
        <authorList>
            <person name="Jiang K."/>
            <person name="Sanseverino J."/>
            <person name="Chauhan A."/>
            <person name="Lucas S."/>
            <person name="Copeland A."/>
            <person name="Lapidus A."/>
            <person name="Del Rio T.G."/>
            <person name="Dalin E."/>
            <person name="Tice H."/>
            <person name="Bruce D."/>
            <person name="Goodwin L."/>
            <person name="Pitluck S."/>
            <person name="Sims D."/>
            <person name="Brettin T."/>
            <person name="Detter J.C."/>
            <person name="Han C."/>
            <person name="Chang Y.J."/>
            <person name="Larimer F."/>
            <person name="Land M."/>
            <person name="Hauser L."/>
            <person name="Kyrpides N.C."/>
            <person name="Mikhailova N."/>
            <person name="Moser S."/>
            <person name="Jegier P."/>
            <person name="Close D."/>
            <person name="Debruyn J.M."/>
            <person name="Wang Y."/>
            <person name="Layton A.C."/>
            <person name="Allen M.S."/>
            <person name="Sayler G.S."/>
        </authorList>
    </citation>
    <scope>NUCLEOTIDE SEQUENCE [LARGE SCALE GENOMIC DNA]</scope>
    <source>
        <strain evidence="6 8">MZ1T</strain>
    </source>
</reference>
<keyword evidence="4" id="KW-0411">Iron-sulfur</keyword>
<keyword evidence="2" id="KW-0479">Metal-binding</keyword>
<dbReference type="Proteomes" id="UP000002186">
    <property type="component" value="Chromosome"/>
</dbReference>
<evidence type="ECO:0000256" key="2">
    <source>
        <dbReference type="ARBA" id="ARBA00022723"/>
    </source>
</evidence>
<feature type="domain" description="4Fe-4S ferredoxin-type" evidence="5">
    <location>
        <begin position="4"/>
        <end position="34"/>
    </location>
</feature>
<evidence type="ECO:0000313" key="8">
    <source>
        <dbReference type="Proteomes" id="UP000002186"/>
    </source>
</evidence>
<organism evidence="6 8">
    <name type="scientific">Thauera aminoaromatica</name>
    <dbReference type="NCBI Taxonomy" id="164330"/>
    <lineage>
        <taxon>Bacteria</taxon>
        <taxon>Pseudomonadati</taxon>
        <taxon>Pseudomonadota</taxon>
        <taxon>Betaproteobacteria</taxon>
        <taxon>Rhodocyclales</taxon>
        <taxon>Zoogloeaceae</taxon>
        <taxon>Thauera</taxon>
    </lineage>
</organism>
<evidence type="ECO:0000259" key="5">
    <source>
        <dbReference type="PROSITE" id="PS51379"/>
    </source>
</evidence>
<dbReference type="EMBL" id="SSFD01000059">
    <property type="protein sequence ID" value="TXH89390.1"/>
    <property type="molecule type" value="Genomic_DNA"/>
</dbReference>
<dbReference type="InterPro" id="IPR017896">
    <property type="entry name" value="4Fe4S_Fe-S-bd"/>
</dbReference>
<evidence type="ECO:0000256" key="4">
    <source>
        <dbReference type="ARBA" id="ARBA00023014"/>
    </source>
</evidence>
<dbReference type="Gene3D" id="3.30.70.20">
    <property type="match status" value="2"/>
</dbReference>
<evidence type="ECO:0000313" key="9">
    <source>
        <dbReference type="Proteomes" id="UP000321192"/>
    </source>
</evidence>
<dbReference type="PANTHER" id="PTHR43177:SF3">
    <property type="entry name" value="PROTEIN NRFC HOMOLOG"/>
    <property type="match status" value="1"/>
</dbReference>
<evidence type="ECO:0000256" key="1">
    <source>
        <dbReference type="ARBA" id="ARBA00022485"/>
    </source>
</evidence>
<dbReference type="Proteomes" id="UP000321192">
    <property type="component" value="Unassembled WGS sequence"/>
</dbReference>
<evidence type="ECO:0000256" key="3">
    <source>
        <dbReference type="ARBA" id="ARBA00023004"/>
    </source>
</evidence>
<keyword evidence="1" id="KW-0004">4Fe-4S</keyword>
<dbReference type="RefSeq" id="WP_004301603.1">
    <property type="nucleotide sequence ID" value="NC_011662.2"/>
</dbReference>
<sequence length="215" mass="23499">MTRYVMSIDLRRCVGCQTCTAACKNANATPPGVQWRRVLDLETGEFPDVRRSFLPTACMHCAEPPCAAVCPTEATQKRRDGLVTIDYDVCIGCANCVMACPYEARSIVHEARFAYGEQPIASEAIRFDPSRISVATKCSFCKERIDAAAASGRIPGRDPEVTPACVNSCISGAMVFGDIDDPDSAVSRLLAKTQHFHMHEELGTGPSVYYIWDHA</sequence>
<dbReference type="AlphaFoldDB" id="C4ZL35"/>
<accession>C4ZL35</accession>
<dbReference type="InterPro" id="IPR017900">
    <property type="entry name" value="4Fe4S_Fe_S_CS"/>
</dbReference>
<name>C4ZL35_THASP</name>
<keyword evidence="3" id="KW-0408">Iron</keyword>
<proteinExistence type="predicted"/>
<protein>
    <submittedName>
        <fullName evidence="7">4Fe-4S dicluster domain-containing protein</fullName>
    </submittedName>
    <submittedName>
        <fullName evidence="6">4Fe-4S ferredoxin iron-sulfur binding domain protein</fullName>
    </submittedName>
</protein>
<dbReference type="SUPFAM" id="SSF54862">
    <property type="entry name" value="4Fe-4S ferredoxins"/>
    <property type="match status" value="1"/>
</dbReference>
<reference evidence="8" key="1">
    <citation type="submission" date="2009-05" db="EMBL/GenBank/DDBJ databases">
        <title>Complete sequence of chromosome of Thauera sp. MZ1T.</title>
        <authorList>
            <consortium name="US DOE Joint Genome Institute"/>
            <person name="Lucas S."/>
            <person name="Copeland A."/>
            <person name="Lapidus A."/>
            <person name="Glavina del Rio T."/>
            <person name="Dalin E."/>
            <person name="Tice H."/>
            <person name="Bruce D."/>
            <person name="Goodwin L."/>
            <person name="Pitluck S."/>
            <person name="Sims D."/>
            <person name="Brettin T."/>
            <person name="Detter J.C."/>
            <person name="Han C."/>
            <person name="Larimer F."/>
            <person name="Land M."/>
            <person name="Hauser L."/>
            <person name="Kyrpides N."/>
            <person name="Mikhailova N."/>
            <person name="Sayler G.S."/>
        </authorList>
    </citation>
    <scope>NUCLEOTIDE SEQUENCE [LARGE SCALE GENOMIC DNA]</scope>
    <source>
        <strain evidence="8">MZ1T</strain>
    </source>
</reference>
<dbReference type="EMBL" id="CP001281">
    <property type="protein sequence ID" value="ACK52993.1"/>
    <property type="molecule type" value="Genomic_DNA"/>
</dbReference>
<reference evidence="7 9" key="3">
    <citation type="submission" date="2018-09" db="EMBL/GenBank/DDBJ databases">
        <title>Metagenome Assembled Genomes from an Advanced Water Purification Facility.</title>
        <authorList>
            <person name="Stamps B.W."/>
            <person name="Spear J.R."/>
        </authorList>
    </citation>
    <scope>NUCLEOTIDE SEQUENCE [LARGE SCALE GENOMIC DNA]</scope>
    <source>
        <strain evidence="7">Bin_27_1</strain>
    </source>
</reference>
<dbReference type="InterPro" id="IPR050954">
    <property type="entry name" value="ET_IronSulfur_Cluster-Binding"/>
</dbReference>
<dbReference type="PANTHER" id="PTHR43177">
    <property type="entry name" value="PROTEIN NRFC"/>
    <property type="match status" value="1"/>
</dbReference>
<dbReference type="PROSITE" id="PS00198">
    <property type="entry name" value="4FE4S_FER_1"/>
    <property type="match status" value="1"/>
</dbReference>
<dbReference type="HOGENOM" id="CLU_043374_1_0_4"/>
<dbReference type="KEGG" id="tmz:Tmz1t_0198"/>